<dbReference type="PROSITE" id="PS51186">
    <property type="entry name" value="GNAT"/>
    <property type="match status" value="1"/>
</dbReference>
<dbReference type="AlphaFoldDB" id="Q30ZV9"/>
<dbReference type="InterPro" id="IPR000182">
    <property type="entry name" value="GNAT_dom"/>
</dbReference>
<evidence type="ECO:0000313" key="7">
    <source>
        <dbReference type="Proteomes" id="UP000002710"/>
    </source>
</evidence>
<keyword evidence="4" id="KW-0012">Acyltransferase</keyword>
<proteinExistence type="inferred from homology"/>
<feature type="domain" description="N-acetyltransferase" evidence="5">
    <location>
        <begin position="5"/>
        <end position="149"/>
    </location>
</feature>
<dbReference type="Proteomes" id="UP000002710">
    <property type="component" value="Chromosome"/>
</dbReference>
<dbReference type="InterPro" id="IPR006464">
    <property type="entry name" value="AcTrfase_RimI/Ard1"/>
</dbReference>
<organism evidence="6 7">
    <name type="scientific">Oleidesulfovibrio alaskensis (strain ATCC BAA-1058 / DSM 17464 / G20)</name>
    <name type="common">Desulfovibrio alaskensis</name>
    <dbReference type="NCBI Taxonomy" id="207559"/>
    <lineage>
        <taxon>Bacteria</taxon>
        <taxon>Pseudomonadati</taxon>
        <taxon>Thermodesulfobacteriota</taxon>
        <taxon>Desulfovibrionia</taxon>
        <taxon>Desulfovibrionales</taxon>
        <taxon>Desulfovibrionaceae</taxon>
        <taxon>Oleidesulfovibrio</taxon>
    </lineage>
</organism>
<reference evidence="6 7" key="1">
    <citation type="journal article" date="2011" name="J. Bacteriol.">
        <title>Complete genome sequence and updated annotation of Desulfovibrio alaskensis G20.</title>
        <authorList>
            <person name="Hauser L.J."/>
            <person name="Land M.L."/>
            <person name="Brown S.D."/>
            <person name="Larimer F."/>
            <person name="Keller K.L."/>
            <person name="Rapp-Giles B.J."/>
            <person name="Price M.N."/>
            <person name="Lin M."/>
            <person name="Bruce D.C."/>
            <person name="Detter J.C."/>
            <person name="Tapia R."/>
            <person name="Han C.S."/>
            <person name="Goodwin L.A."/>
            <person name="Cheng J.F."/>
            <person name="Pitluck S."/>
            <person name="Copeland A."/>
            <person name="Lucas S."/>
            <person name="Nolan M."/>
            <person name="Lapidus A.L."/>
            <person name="Palumbo A.V."/>
            <person name="Wall J.D."/>
        </authorList>
    </citation>
    <scope>NUCLEOTIDE SEQUENCE [LARGE SCALE GENOMIC DNA]</scope>
    <source>
        <strain evidence="7">ATCC BAA 1058 / DSM 17464 / G20</strain>
    </source>
</reference>
<dbReference type="eggNOG" id="COG0456">
    <property type="taxonomic scope" value="Bacteria"/>
</dbReference>
<accession>Q30ZV9</accession>
<dbReference type="RefSeq" id="WP_011367896.1">
    <property type="nucleotide sequence ID" value="NC_007519.1"/>
</dbReference>
<dbReference type="Pfam" id="PF00583">
    <property type="entry name" value="Acetyltransf_1"/>
    <property type="match status" value="1"/>
</dbReference>
<dbReference type="GO" id="GO:0008080">
    <property type="term" value="F:N-acetyltransferase activity"/>
    <property type="evidence" value="ECO:0007669"/>
    <property type="project" value="InterPro"/>
</dbReference>
<evidence type="ECO:0000256" key="2">
    <source>
        <dbReference type="ARBA" id="ARBA00022490"/>
    </source>
</evidence>
<comment type="similarity">
    <text evidence="1">Belongs to the acetyltransferase family. RimI subfamily.</text>
</comment>
<keyword evidence="3 6" id="KW-0808">Transferase</keyword>
<evidence type="ECO:0000256" key="3">
    <source>
        <dbReference type="ARBA" id="ARBA00022679"/>
    </source>
</evidence>
<dbReference type="CDD" id="cd04301">
    <property type="entry name" value="NAT_SF"/>
    <property type="match status" value="1"/>
</dbReference>
<protein>
    <submittedName>
        <fullName evidence="6">Ribosomal-protein-alanine acetyltransferase</fullName>
    </submittedName>
</protein>
<evidence type="ECO:0000313" key="6">
    <source>
        <dbReference type="EMBL" id="ABB38787.1"/>
    </source>
</evidence>
<dbReference type="Gene3D" id="3.40.630.30">
    <property type="match status" value="1"/>
</dbReference>
<dbReference type="SUPFAM" id="SSF55729">
    <property type="entry name" value="Acyl-CoA N-acyltransferases (Nat)"/>
    <property type="match status" value="1"/>
</dbReference>
<keyword evidence="7" id="KW-1185">Reference proteome</keyword>
<dbReference type="InterPro" id="IPR016181">
    <property type="entry name" value="Acyl_CoA_acyltransferase"/>
</dbReference>
<dbReference type="STRING" id="207559.Dde_1990"/>
<gene>
    <name evidence="6" type="ordered locus">Dde_1990</name>
</gene>
<name>Q30ZV9_OLEA2</name>
<dbReference type="KEGG" id="dde:Dde_1990"/>
<dbReference type="PANTHER" id="PTHR43420:SF44">
    <property type="entry name" value="ACETYLTRANSFERASE YPEA"/>
    <property type="match status" value="1"/>
</dbReference>
<sequence>MAAGCVFYRLSAEDSAEIVALEKMCFATPWTKEQFELAFTQNVFAVFGLRLSETLVAYIAIYHAAGELEILNIATHPAHRRNGYACKLLSMMLQVAARMGIEKAILEVRRSNLPAIRLYERLGFEPAGVRKGYYQDTGEDALVYTRQVPPHNAEKQSPEL</sequence>
<dbReference type="HOGENOM" id="CLU_013985_23_3_7"/>
<dbReference type="NCBIfam" id="TIGR01575">
    <property type="entry name" value="rimI"/>
    <property type="match status" value="1"/>
</dbReference>
<dbReference type="PANTHER" id="PTHR43420">
    <property type="entry name" value="ACETYLTRANSFERASE"/>
    <property type="match status" value="1"/>
</dbReference>
<evidence type="ECO:0000256" key="4">
    <source>
        <dbReference type="ARBA" id="ARBA00023315"/>
    </source>
</evidence>
<dbReference type="InterPro" id="IPR050680">
    <property type="entry name" value="YpeA/RimI_acetyltransf"/>
</dbReference>
<evidence type="ECO:0000256" key="1">
    <source>
        <dbReference type="ARBA" id="ARBA00005395"/>
    </source>
</evidence>
<keyword evidence="2" id="KW-0963">Cytoplasm</keyword>
<dbReference type="EMBL" id="CP000112">
    <property type="protein sequence ID" value="ABB38787.1"/>
    <property type="molecule type" value="Genomic_DNA"/>
</dbReference>
<evidence type="ECO:0000259" key="5">
    <source>
        <dbReference type="PROSITE" id="PS51186"/>
    </source>
</evidence>